<organism evidence="3 4">
    <name type="scientific">Musa troglodytarum</name>
    <name type="common">fe'i banana</name>
    <dbReference type="NCBI Taxonomy" id="320322"/>
    <lineage>
        <taxon>Eukaryota</taxon>
        <taxon>Viridiplantae</taxon>
        <taxon>Streptophyta</taxon>
        <taxon>Embryophyta</taxon>
        <taxon>Tracheophyta</taxon>
        <taxon>Spermatophyta</taxon>
        <taxon>Magnoliopsida</taxon>
        <taxon>Liliopsida</taxon>
        <taxon>Zingiberales</taxon>
        <taxon>Musaceae</taxon>
        <taxon>Musa</taxon>
    </lineage>
</organism>
<dbReference type="EMBL" id="CP097508">
    <property type="protein sequence ID" value="URE13358.1"/>
    <property type="molecule type" value="Genomic_DNA"/>
</dbReference>
<gene>
    <name evidence="3" type="ORF">MUK42_17306</name>
    <name evidence="2" type="ORF">MUK42_17921</name>
</gene>
<feature type="chain" id="PRO_5040097974" evidence="1">
    <location>
        <begin position="18"/>
        <end position="47"/>
    </location>
</feature>
<feature type="signal peptide" evidence="1">
    <location>
        <begin position="1"/>
        <end position="17"/>
    </location>
</feature>
<keyword evidence="4" id="KW-1185">Reference proteome</keyword>
<dbReference type="Proteomes" id="UP001055439">
    <property type="component" value="Chromosome 6"/>
</dbReference>
<protein>
    <submittedName>
        <fullName evidence="3">Uncharacterized protein</fullName>
    </submittedName>
</protein>
<evidence type="ECO:0000256" key="1">
    <source>
        <dbReference type="SAM" id="SignalP"/>
    </source>
</evidence>
<reference evidence="3" key="1">
    <citation type="submission" date="2022-05" db="EMBL/GenBank/DDBJ databases">
        <title>The Musa troglodytarum L. genome provides insights into the mechanism of non-climacteric behaviour and enrichment of carotenoids.</title>
        <authorList>
            <person name="Wang J."/>
        </authorList>
    </citation>
    <scope>NUCLEOTIDE SEQUENCE</scope>
    <source>
        <tissue evidence="3">Leaf</tissue>
    </source>
</reference>
<evidence type="ECO:0000313" key="2">
    <source>
        <dbReference type="EMBL" id="URE13358.1"/>
    </source>
</evidence>
<name>A0A9E7GJZ3_9LILI</name>
<evidence type="ECO:0000313" key="3">
    <source>
        <dbReference type="EMBL" id="URE13787.1"/>
    </source>
</evidence>
<evidence type="ECO:0000313" key="4">
    <source>
        <dbReference type="Proteomes" id="UP001055439"/>
    </source>
</evidence>
<keyword evidence="1" id="KW-0732">Signal</keyword>
<proteinExistence type="predicted"/>
<accession>A0A9E7GJZ3</accession>
<sequence length="47" mass="5228">MLLVACLFFICIKNGYLNKATRVTCSTANGMLEEMPMRCFSVGSFCL</sequence>
<dbReference type="EMBL" id="CP097508">
    <property type="protein sequence ID" value="URE13787.1"/>
    <property type="molecule type" value="Genomic_DNA"/>
</dbReference>
<dbReference type="AlphaFoldDB" id="A0A9E7GJZ3"/>